<dbReference type="Proteomes" id="UP000838756">
    <property type="component" value="Unassembled WGS sequence"/>
</dbReference>
<organism evidence="1 2">
    <name type="scientific">Pararge aegeria aegeria</name>
    <dbReference type="NCBI Taxonomy" id="348720"/>
    <lineage>
        <taxon>Eukaryota</taxon>
        <taxon>Metazoa</taxon>
        <taxon>Ecdysozoa</taxon>
        <taxon>Arthropoda</taxon>
        <taxon>Hexapoda</taxon>
        <taxon>Insecta</taxon>
        <taxon>Pterygota</taxon>
        <taxon>Neoptera</taxon>
        <taxon>Endopterygota</taxon>
        <taxon>Lepidoptera</taxon>
        <taxon>Glossata</taxon>
        <taxon>Ditrysia</taxon>
        <taxon>Papilionoidea</taxon>
        <taxon>Nymphalidae</taxon>
        <taxon>Satyrinae</taxon>
        <taxon>Satyrini</taxon>
        <taxon>Parargina</taxon>
        <taxon>Pararge</taxon>
    </lineage>
</organism>
<gene>
    <name evidence="1" type="primary">jg15775</name>
    <name evidence="1" type="ORF">PAEG_LOCUS14609</name>
</gene>
<keyword evidence="2" id="KW-1185">Reference proteome</keyword>
<comment type="caution">
    <text evidence="1">The sequence shown here is derived from an EMBL/GenBank/DDBJ whole genome shotgun (WGS) entry which is preliminary data.</text>
</comment>
<proteinExistence type="predicted"/>
<protein>
    <submittedName>
        <fullName evidence="1">Jg15775 protein</fullName>
    </submittedName>
</protein>
<dbReference type="AlphaFoldDB" id="A0A8S4RJ50"/>
<evidence type="ECO:0000313" key="2">
    <source>
        <dbReference type="Proteomes" id="UP000838756"/>
    </source>
</evidence>
<accession>A0A8S4RJ50</accession>
<evidence type="ECO:0000313" key="1">
    <source>
        <dbReference type="EMBL" id="CAH2237314.1"/>
    </source>
</evidence>
<dbReference type="EMBL" id="CAKXAJ010025257">
    <property type="protein sequence ID" value="CAH2237314.1"/>
    <property type="molecule type" value="Genomic_DNA"/>
</dbReference>
<sequence>MPLILDLKVPRLGIGEDGRWKDIPCQCGSERKKQNASYVLMVFKQRNAADSFVSLILSIQKLAGPSHCYKHCPAARASRGSRTDRGRGEYSANLKCKWSARPPFRLFGAEIRRAKLFYWLLGYLISRLRSDKGRPAYLFNSPRLGGLRYELL</sequence>
<name>A0A8S4RJ50_9NEOP</name>
<reference evidence="1" key="1">
    <citation type="submission" date="2022-03" db="EMBL/GenBank/DDBJ databases">
        <authorList>
            <person name="Lindestad O."/>
        </authorList>
    </citation>
    <scope>NUCLEOTIDE SEQUENCE</scope>
</reference>